<name>A0A0P1I6G0_9RHOB</name>
<dbReference type="GeneID" id="83880617"/>
<dbReference type="AlphaFoldDB" id="A0A0P1I6G0"/>
<keyword evidence="1 2" id="KW-0378">Hydrolase</keyword>
<keyword evidence="3" id="KW-1185">Reference proteome</keyword>
<organism evidence="2 3">
    <name type="scientific">Shimia thalassica</name>
    <dbReference type="NCBI Taxonomy" id="1715693"/>
    <lineage>
        <taxon>Bacteria</taxon>
        <taxon>Pseudomonadati</taxon>
        <taxon>Pseudomonadota</taxon>
        <taxon>Alphaproteobacteria</taxon>
        <taxon>Rhodobacterales</taxon>
        <taxon>Roseobacteraceae</taxon>
    </lineage>
</organism>
<proteinExistence type="predicted"/>
<dbReference type="InterPro" id="IPR050300">
    <property type="entry name" value="GDXG_lipolytic_enzyme"/>
</dbReference>
<dbReference type="PANTHER" id="PTHR48081">
    <property type="entry name" value="AB HYDROLASE SUPERFAMILY PROTEIN C4A8.06C"/>
    <property type="match status" value="1"/>
</dbReference>
<sequence length="258" mass="27894">MRVINDITYDRRQPNGLALDLYLPKGPARASVLFAHGGGFYKGARADAAVTRLAQFLTDHDLAMASASYRLGTKPEAFSPADRRLIQISQTRTANSGLSVSSRLSGSAFEAARQDLGAALGWMRAAHKAHGIHSEKVGFVGVSAGGIAGLALAYPPRFLPECPRPDAVFAVSACAVQPWRLTPHGPPCVLLNNDRDKIIRPENPRLTQRRARGVGAPVKSLWCDRKGHNAPFLALLEDRDPTAGRPYTDHLLTLFDAL</sequence>
<dbReference type="RefSeq" id="WP_058310683.1">
    <property type="nucleotide sequence ID" value="NZ_CYTW01000001.1"/>
</dbReference>
<reference evidence="3" key="1">
    <citation type="submission" date="2015-09" db="EMBL/GenBank/DDBJ databases">
        <authorList>
            <person name="Rodrigo-Torres Lidia"/>
            <person name="Arahal R.David."/>
        </authorList>
    </citation>
    <scope>NUCLEOTIDE SEQUENCE [LARGE SCALE GENOMIC DNA]</scope>
    <source>
        <strain evidence="3">CECT 7735</strain>
    </source>
</reference>
<evidence type="ECO:0000313" key="3">
    <source>
        <dbReference type="Proteomes" id="UP000051870"/>
    </source>
</evidence>
<dbReference type="GO" id="GO:0016787">
    <property type="term" value="F:hydrolase activity"/>
    <property type="evidence" value="ECO:0007669"/>
    <property type="project" value="UniProtKB-KW"/>
</dbReference>
<gene>
    <name evidence="2" type="ORF">PH7735_01566</name>
</gene>
<evidence type="ECO:0000313" key="2">
    <source>
        <dbReference type="EMBL" id="CUJ93160.1"/>
    </source>
</evidence>
<dbReference type="Proteomes" id="UP000051870">
    <property type="component" value="Unassembled WGS sequence"/>
</dbReference>
<accession>A0A0P1I6G0</accession>
<dbReference type="EMBL" id="CYTW01000001">
    <property type="protein sequence ID" value="CUJ93160.1"/>
    <property type="molecule type" value="Genomic_DNA"/>
</dbReference>
<dbReference type="SUPFAM" id="SSF53474">
    <property type="entry name" value="alpha/beta-Hydrolases"/>
    <property type="match status" value="1"/>
</dbReference>
<evidence type="ECO:0000256" key="1">
    <source>
        <dbReference type="ARBA" id="ARBA00022801"/>
    </source>
</evidence>
<protein>
    <submittedName>
        <fullName evidence="2">Alpha/beta hydrolase family protein</fullName>
    </submittedName>
</protein>
<dbReference type="STRING" id="1715693.PH7735_01566"/>
<dbReference type="Gene3D" id="3.40.50.1820">
    <property type="entry name" value="alpha/beta hydrolase"/>
    <property type="match status" value="1"/>
</dbReference>
<dbReference type="InterPro" id="IPR029058">
    <property type="entry name" value="AB_hydrolase_fold"/>
</dbReference>